<dbReference type="EMBL" id="CP102451">
    <property type="protein sequence ID" value="UUV99159.1"/>
    <property type="molecule type" value="Genomic_DNA"/>
</dbReference>
<keyword evidence="3 5" id="KW-0436">Ligase</keyword>
<comment type="catalytic activity">
    <reaction evidence="3">
        <text>holo-[citrate lyase ACP] + acetate + ATP = acetyl-[citrate lyase ACP] + AMP + diphosphate</text>
        <dbReference type="Rhea" id="RHEA:23788"/>
        <dbReference type="Rhea" id="RHEA-COMP:10158"/>
        <dbReference type="Rhea" id="RHEA-COMP:13710"/>
        <dbReference type="ChEBI" id="CHEBI:30089"/>
        <dbReference type="ChEBI" id="CHEBI:30616"/>
        <dbReference type="ChEBI" id="CHEBI:33019"/>
        <dbReference type="ChEBI" id="CHEBI:82683"/>
        <dbReference type="ChEBI" id="CHEBI:137976"/>
        <dbReference type="ChEBI" id="CHEBI:456215"/>
        <dbReference type="EC" id="6.2.1.22"/>
    </reaction>
</comment>
<dbReference type="Gene3D" id="3.40.50.620">
    <property type="entry name" value="HUPs"/>
    <property type="match status" value="1"/>
</dbReference>
<evidence type="ECO:0000256" key="1">
    <source>
        <dbReference type="ARBA" id="ARBA00022741"/>
    </source>
</evidence>
<gene>
    <name evidence="5" type="primary">citC</name>
    <name evidence="5" type="ORF">G314FT_13190</name>
</gene>
<keyword evidence="2 3" id="KW-0067">ATP-binding</keyword>
<evidence type="ECO:0000256" key="2">
    <source>
        <dbReference type="ARBA" id="ARBA00022840"/>
    </source>
</evidence>
<proteinExistence type="predicted"/>
<protein>
    <recommendedName>
        <fullName evidence="3">[Citrate [pro-3S]-lyase] ligase</fullName>
        <ecNumber evidence="3">6.2.1.22</ecNumber>
    </recommendedName>
</protein>
<dbReference type="RefSeq" id="WP_257699652.1">
    <property type="nucleotide sequence ID" value="NZ_CP102451.1"/>
</dbReference>
<evidence type="ECO:0000259" key="4">
    <source>
        <dbReference type="SMART" id="SM00764"/>
    </source>
</evidence>
<evidence type="ECO:0000313" key="6">
    <source>
        <dbReference type="Proteomes" id="UP001058273"/>
    </source>
</evidence>
<dbReference type="SMART" id="SM00764">
    <property type="entry name" value="Citrate_ly_lig"/>
    <property type="match status" value="1"/>
</dbReference>
<evidence type="ECO:0000256" key="3">
    <source>
        <dbReference type="PIRNR" id="PIRNR005751"/>
    </source>
</evidence>
<dbReference type="GO" id="GO:0008771">
    <property type="term" value="F:[citrate (pro-3S)-lyase] ligase activity"/>
    <property type="evidence" value="ECO:0007669"/>
    <property type="project" value="UniProtKB-EC"/>
</dbReference>
<keyword evidence="6" id="KW-1185">Reference proteome</keyword>
<feature type="domain" description="Citrate lyase ligase C-terminal" evidence="4">
    <location>
        <begin position="151"/>
        <end position="332"/>
    </location>
</feature>
<reference evidence="5" key="1">
    <citation type="submission" date="2022-08" db="EMBL/GenBank/DDBJ databases">
        <title>Genome sequence of Vagococcus luciliae DSM 112651.</title>
        <authorList>
            <person name="Juan G."/>
            <person name="Anja P."/>
            <person name="Rolf D."/>
            <person name="Kampfer P."/>
            <person name="Vilcinskas A."/>
        </authorList>
    </citation>
    <scope>NUCLEOTIDE SEQUENCE</scope>
    <source>
        <strain evidence="5">G314FT</strain>
    </source>
</reference>
<dbReference type="EC" id="6.2.1.22" evidence="3"/>
<dbReference type="NCBIfam" id="TIGR00125">
    <property type="entry name" value="cyt_tran_rel"/>
    <property type="match status" value="1"/>
</dbReference>
<dbReference type="InterPro" id="IPR014729">
    <property type="entry name" value="Rossmann-like_a/b/a_fold"/>
</dbReference>
<dbReference type="PIRSF" id="PIRSF005751">
    <property type="entry name" value="Acet_citr_lig"/>
    <property type="match status" value="1"/>
</dbReference>
<dbReference type="SUPFAM" id="SSF52374">
    <property type="entry name" value="Nucleotidylyl transferase"/>
    <property type="match status" value="1"/>
</dbReference>
<sequence length="346" mass="39914">MSDELKITTLFLKDKKTRQQWESLLYHHDIFSITDKDVLLLDQTFGIYDNQGLIATISIASNVLKYLVIEERYRENGKLFNMLVSHAINALASQGIFHVLVFTKLDYAKSFQYLGFSNIMTTEYGVFLEKGDQSINTFLSQLPLIKGDYTISAIVMNANPFTKGHLYLVEEALKKSDYVYVFVVSANQSLFTSEERYQLVCQGVEHLERAVVCQGGEYMVSLATFPSYFLKNKEEVISYQTQLDALLFKEYIAKTLHITKRFLGEEPLSDTTKRYNKALLTYLPPEIEVEIIPRKTIDHHQVISATKVRECIQFGDLELIKQLVPITTYHFISEHLTELQKRLDNN</sequence>
<keyword evidence="1 3" id="KW-0547">Nucleotide-binding</keyword>
<reference evidence="5" key="2">
    <citation type="submission" date="2022-08" db="EMBL/GenBank/DDBJ databases">
        <authorList>
            <person name="Poehlein A."/>
            <person name="Guzman J."/>
            <person name="Daniel R."/>
            <person name="Vilcinskas A."/>
        </authorList>
    </citation>
    <scope>NUCLEOTIDE SEQUENCE</scope>
    <source>
        <strain evidence="5">G314FT</strain>
    </source>
</reference>
<dbReference type="NCBIfam" id="TIGR00124">
    <property type="entry name" value="cit_ly_ligase"/>
    <property type="match status" value="1"/>
</dbReference>
<accession>A0ABY5P021</accession>
<evidence type="ECO:0000313" key="5">
    <source>
        <dbReference type="EMBL" id="UUV99159.1"/>
    </source>
</evidence>
<dbReference type="PANTHER" id="PTHR40599:SF1">
    <property type="entry name" value="[CITRATE [PRO-3S]-LYASE] LIGASE"/>
    <property type="match status" value="1"/>
</dbReference>
<organism evidence="5 6">
    <name type="scientific">Vagococcus luciliae</name>
    <dbReference type="NCBI Taxonomy" id="2920380"/>
    <lineage>
        <taxon>Bacteria</taxon>
        <taxon>Bacillati</taxon>
        <taxon>Bacillota</taxon>
        <taxon>Bacilli</taxon>
        <taxon>Lactobacillales</taxon>
        <taxon>Enterococcaceae</taxon>
        <taxon>Vagococcus</taxon>
    </lineage>
</organism>
<dbReference type="Pfam" id="PF08218">
    <property type="entry name" value="Citrate_ly_lig"/>
    <property type="match status" value="1"/>
</dbReference>
<dbReference type="Proteomes" id="UP001058273">
    <property type="component" value="Chromosome"/>
</dbReference>
<dbReference type="InterPro" id="IPR005216">
    <property type="entry name" value="Citrate_lyase_ligase"/>
</dbReference>
<dbReference type="PANTHER" id="PTHR40599">
    <property type="entry name" value="[CITRATE [PRO-3S]-LYASE] LIGASE"/>
    <property type="match status" value="1"/>
</dbReference>
<comment type="function">
    <text evidence="3">Acetylation of prosthetic group (2-(5''-phosphoribosyl)-3'-dephosphocoenzyme-A) of the gamma subunit of citrate lyase.</text>
</comment>
<dbReference type="InterPro" id="IPR004821">
    <property type="entry name" value="Cyt_trans-like"/>
</dbReference>
<name>A0ABY5P021_9ENTE</name>
<dbReference type="InterPro" id="IPR013166">
    <property type="entry name" value="Citrate_lyase_ligase_C"/>
</dbReference>